<feature type="region of interest" description="Disordered" evidence="1">
    <location>
        <begin position="190"/>
        <end position="233"/>
    </location>
</feature>
<dbReference type="AlphaFoldDB" id="A0A9Q1K088"/>
<evidence type="ECO:0000313" key="2">
    <source>
        <dbReference type="EMBL" id="KAJ8434057.1"/>
    </source>
</evidence>
<evidence type="ECO:0000256" key="1">
    <source>
        <dbReference type="SAM" id="MobiDB-lite"/>
    </source>
</evidence>
<dbReference type="EMBL" id="JAKOGI010000503">
    <property type="protein sequence ID" value="KAJ8434057.1"/>
    <property type="molecule type" value="Genomic_DNA"/>
</dbReference>
<evidence type="ECO:0000313" key="3">
    <source>
        <dbReference type="Proteomes" id="UP001153076"/>
    </source>
</evidence>
<reference evidence="2" key="1">
    <citation type="submission" date="2022-04" db="EMBL/GenBank/DDBJ databases">
        <title>Carnegiea gigantea Genome sequencing and assembly v2.</title>
        <authorList>
            <person name="Copetti D."/>
            <person name="Sanderson M.J."/>
            <person name="Burquez A."/>
            <person name="Wojciechowski M.F."/>
        </authorList>
    </citation>
    <scope>NUCLEOTIDE SEQUENCE</scope>
    <source>
        <strain evidence="2">SGP5-SGP5p</strain>
        <tissue evidence="2">Aerial part</tissue>
    </source>
</reference>
<protein>
    <submittedName>
        <fullName evidence="2">Uncharacterized protein</fullName>
    </submittedName>
</protein>
<dbReference type="Proteomes" id="UP001153076">
    <property type="component" value="Unassembled WGS sequence"/>
</dbReference>
<accession>A0A9Q1K088</accession>
<feature type="compositionally biased region" description="Low complexity" evidence="1">
    <location>
        <begin position="106"/>
        <end position="137"/>
    </location>
</feature>
<organism evidence="2 3">
    <name type="scientific">Carnegiea gigantea</name>
    <dbReference type="NCBI Taxonomy" id="171969"/>
    <lineage>
        <taxon>Eukaryota</taxon>
        <taxon>Viridiplantae</taxon>
        <taxon>Streptophyta</taxon>
        <taxon>Embryophyta</taxon>
        <taxon>Tracheophyta</taxon>
        <taxon>Spermatophyta</taxon>
        <taxon>Magnoliopsida</taxon>
        <taxon>eudicotyledons</taxon>
        <taxon>Gunneridae</taxon>
        <taxon>Pentapetalae</taxon>
        <taxon>Caryophyllales</taxon>
        <taxon>Cactineae</taxon>
        <taxon>Cactaceae</taxon>
        <taxon>Cactoideae</taxon>
        <taxon>Echinocereeae</taxon>
        <taxon>Carnegiea</taxon>
    </lineage>
</organism>
<gene>
    <name evidence="2" type="ORF">Cgig2_012659</name>
</gene>
<keyword evidence="3" id="KW-1185">Reference proteome</keyword>
<sequence length="322" mass="35319">MVVNDALQLCILIRNMAQVLKIAQTDLRWHIVKMCLIFHRCHILAGRQAHPAASTIAPDPFGGHKESVWSNDTPEASNDGVEWKLARTRSTAQLKTVPKLMTNGISRGNSPSSSNPSKRSEEACSSTSSCNSPNISKGRSNREPPKEVMVEGIRFLRAPTGLDLGDDLSLHFPNPKVGRLAWRTSFKRHQARPRKLIGDQGPTTDKEPTNLDTDPTPLATHKRQRQETPSAQTNTVPMLARGLHLGYEGDVACTLYLLLGEENPSFSRGPEESPDEHSAEGVHRGLQNVLALESTKAIYSEANLPCHHVQAFLVGSILIVLA</sequence>
<comment type="caution">
    <text evidence="2">The sequence shown here is derived from an EMBL/GenBank/DDBJ whole genome shotgun (WGS) entry which is preliminary data.</text>
</comment>
<feature type="region of interest" description="Disordered" evidence="1">
    <location>
        <begin position="96"/>
        <end position="146"/>
    </location>
</feature>
<proteinExistence type="predicted"/>
<name>A0A9Q1K088_9CARY</name>